<evidence type="ECO:0000313" key="1">
    <source>
        <dbReference type="EMBL" id="CAI4030523.1"/>
    </source>
</evidence>
<dbReference type="EMBL" id="OX365700">
    <property type="protein sequence ID" value="CAI4030523.1"/>
    <property type="molecule type" value="Genomic_DNA"/>
</dbReference>
<accession>A0AA86MWW6</accession>
<dbReference type="KEGG" id="nti:DNFV4_00951"/>
<sequence length="160" mass="16898">MYRPLMVVIMVIVEVFAGSPAVFALQSGGVEIGDLESGSVVGQSFKELPVDLELQALEGVGGKSVWYPPVAVLNMVGRAGTPVLLKVTNATKAEQTFGLSAEENISAPTTLNVKLTLKPGETKYIGIPTSDLTYVTAGSVLRYHSLTDKSVLGGQLMVMK</sequence>
<keyword evidence="2" id="KW-1185">Reference proteome</keyword>
<protein>
    <submittedName>
        <fullName evidence="1">Uncharacterized protein</fullName>
    </submittedName>
</protein>
<proteinExistence type="predicted"/>
<dbReference type="AlphaFoldDB" id="A0AA86MWW6"/>
<organism evidence="1 2">
    <name type="scientific">Nitrospira tepida</name>
    <dbReference type="NCBI Taxonomy" id="2973512"/>
    <lineage>
        <taxon>Bacteria</taxon>
        <taxon>Pseudomonadati</taxon>
        <taxon>Nitrospirota</taxon>
        <taxon>Nitrospiria</taxon>
        <taxon>Nitrospirales</taxon>
        <taxon>Nitrospiraceae</taxon>
        <taxon>Nitrospira</taxon>
    </lineage>
</organism>
<dbReference type="RefSeq" id="WP_289267507.1">
    <property type="nucleotide sequence ID" value="NZ_OX365700.1"/>
</dbReference>
<name>A0AA86MWW6_9BACT</name>
<dbReference type="Proteomes" id="UP001179121">
    <property type="component" value="Chromosome"/>
</dbReference>
<evidence type="ECO:0000313" key="2">
    <source>
        <dbReference type="Proteomes" id="UP001179121"/>
    </source>
</evidence>
<gene>
    <name evidence="1" type="ORF">DNFV4_00951</name>
</gene>
<reference evidence="1" key="1">
    <citation type="submission" date="2022-10" db="EMBL/GenBank/DDBJ databases">
        <authorList>
            <person name="Koch H."/>
        </authorList>
    </citation>
    <scope>NUCLEOTIDE SEQUENCE</scope>
    <source>
        <strain evidence="1">DNF</strain>
    </source>
</reference>